<dbReference type="SMART" id="SM00421">
    <property type="entry name" value="HTH_LUXR"/>
    <property type="match status" value="1"/>
</dbReference>
<dbReference type="InterPro" id="IPR016032">
    <property type="entry name" value="Sig_transdc_resp-reg_C-effctor"/>
</dbReference>
<dbReference type="PANTHER" id="PTHR45566">
    <property type="entry name" value="HTH-TYPE TRANSCRIPTIONAL REGULATOR YHJB-RELATED"/>
    <property type="match status" value="1"/>
</dbReference>
<evidence type="ECO:0000313" key="2">
    <source>
        <dbReference type="EMBL" id="GGC58471.1"/>
    </source>
</evidence>
<gene>
    <name evidence="2" type="ORF">GCM10010994_16750</name>
</gene>
<organism evidence="2 3">
    <name type="scientific">Chelatococcus reniformis</name>
    <dbReference type="NCBI Taxonomy" id="1494448"/>
    <lineage>
        <taxon>Bacteria</taxon>
        <taxon>Pseudomonadati</taxon>
        <taxon>Pseudomonadota</taxon>
        <taxon>Alphaproteobacteria</taxon>
        <taxon>Hyphomicrobiales</taxon>
        <taxon>Chelatococcaceae</taxon>
        <taxon>Chelatococcus</taxon>
    </lineage>
</organism>
<name>A0A916U3A8_9HYPH</name>
<dbReference type="Gene3D" id="3.40.50.2300">
    <property type="match status" value="1"/>
</dbReference>
<evidence type="ECO:0000259" key="1">
    <source>
        <dbReference type="PROSITE" id="PS50043"/>
    </source>
</evidence>
<dbReference type="PANTHER" id="PTHR45566:SF1">
    <property type="entry name" value="HTH-TYPE TRANSCRIPTIONAL REGULATOR YHJB-RELATED"/>
    <property type="match status" value="1"/>
</dbReference>
<dbReference type="PROSITE" id="PS00622">
    <property type="entry name" value="HTH_LUXR_1"/>
    <property type="match status" value="1"/>
</dbReference>
<comment type="caution">
    <text evidence="2">The sequence shown here is derived from an EMBL/GenBank/DDBJ whole genome shotgun (WGS) entry which is preliminary data.</text>
</comment>
<dbReference type="Pfam" id="PF00196">
    <property type="entry name" value="GerE"/>
    <property type="match status" value="1"/>
</dbReference>
<dbReference type="Proteomes" id="UP000637002">
    <property type="component" value="Unassembled WGS sequence"/>
</dbReference>
<reference evidence="2" key="1">
    <citation type="journal article" date="2014" name="Int. J. Syst. Evol. Microbiol.">
        <title>Complete genome sequence of Corynebacterium casei LMG S-19264T (=DSM 44701T), isolated from a smear-ripened cheese.</title>
        <authorList>
            <consortium name="US DOE Joint Genome Institute (JGI-PGF)"/>
            <person name="Walter F."/>
            <person name="Albersmeier A."/>
            <person name="Kalinowski J."/>
            <person name="Ruckert C."/>
        </authorList>
    </citation>
    <scope>NUCLEOTIDE SEQUENCE</scope>
    <source>
        <strain evidence="2">CGMCC 1.12919</strain>
    </source>
</reference>
<accession>A0A916U3A8</accession>
<dbReference type="GO" id="GO:0006355">
    <property type="term" value="P:regulation of DNA-templated transcription"/>
    <property type="evidence" value="ECO:0007669"/>
    <property type="project" value="InterPro"/>
</dbReference>
<dbReference type="SUPFAM" id="SSF46894">
    <property type="entry name" value="C-terminal effector domain of the bipartite response regulators"/>
    <property type="match status" value="1"/>
</dbReference>
<dbReference type="AlphaFoldDB" id="A0A916U3A8"/>
<evidence type="ECO:0000313" key="3">
    <source>
        <dbReference type="Proteomes" id="UP000637002"/>
    </source>
</evidence>
<dbReference type="GO" id="GO:0003677">
    <property type="term" value="F:DNA binding"/>
    <property type="evidence" value="ECO:0007669"/>
    <property type="project" value="UniProtKB-KW"/>
</dbReference>
<feature type="domain" description="HTH luxR-type" evidence="1">
    <location>
        <begin position="169"/>
        <end position="234"/>
    </location>
</feature>
<protein>
    <submittedName>
        <fullName evidence="2">DNA-binding response regulator</fullName>
    </submittedName>
</protein>
<keyword evidence="2" id="KW-0238">DNA-binding</keyword>
<dbReference type="InterPro" id="IPR051015">
    <property type="entry name" value="EvgA-like"/>
</dbReference>
<proteinExistence type="predicted"/>
<keyword evidence="3" id="KW-1185">Reference proteome</keyword>
<sequence length="242" mass="25422">MATSFRARLSALGLARGSNGSASCTALIEDRTFFRECVLASLRANEPEREFVAFESVADWAGSTDAARTSLLILWTSARPAAPDAVFDDRLRQVVERPGSPPVAVMSDCEDPGLIAQVIAGGARAFLPTGSMGLAVASKVLELVRSGGTFIPASTLMGAPASNGHAPAVSEASLLLSPRQLEVAKAMSMGLSNKMIAHELAMSEGTVKVHVKHIMRKLNARNRTEVAIRIRETDGGLAGAPV</sequence>
<dbReference type="InterPro" id="IPR000792">
    <property type="entry name" value="Tscrpt_reg_LuxR_C"/>
</dbReference>
<dbReference type="PROSITE" id="PS50043">
    <property type="entry name" value="HTH_LUXR_2"/>
    <property type="match status" value="1"/>
</dbReference>
<dbReference type="CDD" id="cd06170">
    <property type="entry name" value="LuxR_C_like"/>
    <property type="match status" value="1"/>
</dbReference>
<dbReference type="EMBL" id="BMGG01000003">
    <property type="protein sequence ID" value="GGC58471.1"/>
    <property type="molecule type" value="Genomic_DNA"/>
</dbReference>
<reference evidence="2" key="2">
    <citation type="submission" date="2020-09" db="EMBL/GenBank/DDBJ databases">
        <authorList>
            <person name="Sun Q."/>
            <person name="Zhou Y."/>
        </authorList>
    </citation>
    <scope>NUCLEOTIDE SEQUENCE</scope>
    <source>
        <strain evidence="2">CGMCC 1.12919</strain>
    </source>
</reference>
<dbReference type="PRINTS" id="PR00038">
    <property type="entry name" value="HTHLUXR"/>
</dbReference>